<feature type="transmembrane region" description="Helical" evidence="10">
    <location>
        <begin position="563"/>
        <end position="582"/>
    </location>
</feature>
<dbReference type="GO" id="GO:0005524">
    <property type="term" value="F:ATP binding"/>
    <property type="evidence" value="ECO:0007669"/>
    <property type="project" value="UniProtKB-KW"/>
</dbReference>
<dbReference type="SUPFAM" id="SSF52540">
    <property type="entry name" value="P-loop containing nucleoside triphosphate hydrolases"/>
    <property type="match status" value="1"/>
</dbReference>
<dbReference type="InterPro" id="IPR050352">
    <property type="entry name" value="ABCG_transporters"/>
</dbReference>
<feature type="transmembrane region" description="Helical" evidence="10">
    <location>
        <begin position="453"/>
        <end position="475"/>
    </location>
</feature>
<feature type="region of interest" description="Disordered" evidence="9">
    <location>
        <begin position="1"/>
        <end position="35"/>
    </location>
</feature>
<dbReference type="InterPro" id="IPR043926">
    <property type="entry name" value="ABCG_dom"/>
</dbReference>
<dbReference type="InterPro" id="IPR003439">
    <property type="entry name" value="ABC_transporter-like_ATP-bd"/>
</dbReference>
<dbReference type="SMART" id="SM00382">
    <property type="entry name" value="AAA"/>
    <property type="match status" value="1"/>
</dbReference>
<name>A0AAQ3WZK5_PASNO</name>
<dbReference type="Gene3D" id="3.40.50.300">
    <property type="entry name" value="P-loop containing nucleotide triphosphate hydrolases"/>
    <property type="match status" value="1"/>
</dbReference>
<evidence type="ECO:0000256" key="1">
    <source>
        <dbReference type="ARBA" id="ARBA00004141"/>
    </source>
</evidence>
<feature type="transmembrane region" description="Helical" evidence="10">
    <location>
        <begin position="533"/>
        <end position="557"/>
    </location>
</feature>
<dbReference type="InterPro" id="IPR027417">
    <property type="entry name" value="P-loop_NTPase"/>
</dbReference>
<feature type="transmembrane region" description="Helical" evidence="10">
    <location>
        <begin position="591"/>
        <end position="610"/>
    </location>
</feature>
<evidence type="ECO:0000256" key="10">
    <source>
        <dbReference type="SAM" id="Phobius"/>
    </source>
</evidence>
<evidence type="ECO:0000256" key="2">
    <source>
        <dbReference type="ARBA" id="ARBA00005814"/>
    </source>
</evidence>
<dbReference type="GO" id="GO:0016887">
    <property type="term" value="F:ATP hydrolysis activity"/>
    <property type="evidence" value="ECO:0007669"/>
    <property type="project" value="InterPro"/>
</dbReference>
<dbReference type="PANTHER" id="PTHR48041">
    <property type="entry name" value="ABC TRANSPORTER G FAMILY MEMBER 28"/>
    <property type="match status" value="1"/>
</dbReference>
<evidence type="ECO:0000256" key="5">
    <source>
        <dbReference type="ARBA" id="ARBA00022741"/>
    </source>
</evidence>
<dbReference type="Pfam" id="PF01061">
    <property type="entry name" value="ABC2_membrane"/>
    <property type="match status" value="1"/>
</dbReference>
<dbReference type="FunFam" id="3.40.50.300:FF:000337">
    <property type="entry name" value="ABC transporter G family member 22"/>
    <property type="match status" value="1"/>
</dbReference>
<dbReference type="CDD" id="cd03213">
    <property type="entry name" value="ABCG_EPDR"/>
    <property type="match status" value="1"/>
</dbReference>
<keyword evidence="7 10" id="KW-1133">Transmembrane helix</keyword>
<dbReference type="Pfam" id="PF00005">
    <property type="entry name" value="ABC_tran"/>
    <property type="match status" value="1"/>
</dbReference>
<evidence type="ECO:0000256" key="9">
    <source>
        <dbReference type="SAM" id="MobiDB-lite"/>
    </source>
</evidence>
<dbReference type="PROSITE" id="PS50893">
    <property type="entry name" value="ABC_TRANSPORTER_2"/>
    <property type="match status" value="1"/>
</dbReference>
<proteinExistence type="inferred from homology"/>
<feature type="domain" description="ABC transporter" evidence="11">
    <location>
        <begin position="46"/>
        <end position="309"/>
    </location>
</feature>
<evidence type="ECO:0000313" key="13">
    <source>
        <dbReference type="Proteomes" id="UP001341281"/>
    </source>
</evidence>
<comment type="subcellular location">
    <subcellularLocation>
        <location evidence="1">Membrane</location>
        <topology evidence="1">Multi-pass membrane protein</topology>
    </subcellularLocation>
</comment>
<keyword evidence="8 10" id="KW-0472">Membrane</keyword>
<protein>
    <recommendedName>
        <fullName evidence="11">ABC transporter domain-containing protein</fullName>
    </recommendedName>
</protein>
<dbReference type="EMBL" id="CP144750">
    <property type="protein sequence ID" value="WVZ79450.1"/>
    <property type="molecule type" value="Genomic_DNA"/>
</dbReference>
<sequence>MEISDEQDRHHLPPASSQGNGYADDEVDGEEDHLWPTKDGPLPIFLKFENVEYRVKMTLKNPLTAARVAFASQMRADQQGSGCKHILKGIAGSVDPGEILALMGPSGSGKTTLLKILGGRLSGGIKGQITYNDTPYSPCLKRRIGFVTQDDVLFPQLTVEETLVFAAFLRLPARMSKQQKRDRVDAIITELNLERCRHTKIGGAFVRGVSGGERKRTSIGNEILVDPSLLLLDEPTSGLDSTSASKLILILQRLAKTRRTIITTIHQPSSRMFHMFDKLLLISDGHAIYHGKARDCMPHFSSLGFVPEIPMNPAEFLLDLATGNLDDISVPDSLLLPHAGSPPDSDPQGFRSQVIRHLQLKYKQVAAAAAAGDTPPNAPRTAEQQLWLTVRARSSSIGWLQQFAVLSRRTLRSRAPDYLDKMRLAQAVGVALLLGLLWWKSQTGTEAQLRDQVGLIFYICIFWTSSSLFGSVYVFPFEKLYLVKERKADMYRLSAYYASSTLCDAVPHLVYPALFMSVLYFMAGLRRTVPCFALTLLATLLIVFTSQGAGELLGAAILSVKRAGVMASLVLMLFLLTGGYYVQHIPRFIRWLKYVSFMHYGFNLLLKAQYHGHLTYNCGSPGGCQRLQSSPSFGTVDLDGGMREVWILLAMALAYRLLAYFCLLKRISLTPL</sequence>
<evidence type="ECO:0000256" key="4">
    <source>
        <dbReference type="ARBA" id="ARBA00022692"/>
    </source>
</evidence>
<gene>
    <name evidence="12" type="ORF">U9M48_027026</name>
</gene>
<reference evidence="12 13" key="1">
    <citation type="submission" date="2024-02" db="EMBL/GenBank/DDBJ databases">
        <title>High-quality chromosome-scale genome assembly of Pensacola bahiagrass (Paspalum notatum Flugge var. saurae).</title>
        <authorList>
            <person name="Vega J.M."/>
            <person name="Podio M."/>
            <person name="Orjuela J."/>
            <person name="Siena L.A."/>
            <person name="Pessino S.C."/>
            <person name="Combes M.C."/>
            <person name="Mariac C."/>
            <person name="Albertini E."/>
            <person name="Pupilli F."/>
            <person name="Ortiz J.P.A."/>
            <person name="Leblanc O."/>
        </authorList>
    </citation>
    <scope>NUCLEOTIDE SEQUENCE [LARGE SCALE GENOMIC DNA]</scope>
    <source>
        <strain evidence="12">R1</strain>
        <tissue evidence="12">Leaf</tissue>
    </source>
</reference>
<dbReference type="InterPro" id="IPR013525">
    <property type="entry name" value="ABC2_TM"/>
</dbReference>
<dbReference type="Pfam" id="PF19055">
    <property type="entry name" value="ABC2_membrane_7"/>
    <property type="match status" value="1"/>
</dbReference>
<feature type="compositionally biased region" description="Basic and acidic residues" evidence="9">
    <location>
        <begin position="1"/>
        <end position="11"/>
    </location>
</feature>
<evidence type="ECO:0000256" key="8">
    <source>
        <dbReference type="ARBA" id="ARBA00023136"/>
    </source>
</evidence>
<accession>A0AAQ3WZK5</accession>
<evidence type="ECO:0000259" key="11">
    <source>
        <dbReference type="PROSITE" id="PS50893"/>
    </source>
</evidence>
<keyword evidence="5" id="KW-0547">Nucleotide-binding</keyword>
<dbReference type="InterPro" id="IPR003593">
    <property type="entry name" value="AAA+_ATPase"/>
</dbReference>
<feature type="transmembrane region" description="Helical" evidence="10">
    <location>
        <begin position="495"/>
        <end position="521"/>
    </location>
</feature>
<organism evidence="12 13">
    <name type="scientific">Paspalum notatum var. saurae</name>
    <dbReference type="NCBI Taxonomy" id="547442"/>
    <lineage>
        <taxon>Eukaryota</taxon>
        <taxon>Viridiplantae</taxon>
        <taxon>Streptophyta</taxon>
        <taxon>Embryophyta</taxon>
        <taxon>Tracheophyta</taxon>
        <taxon>Spermatophyta</taxon>
        <taxon>Magnoliopsida</taxon>
        <taxon>Liliopsida</taxon>
        <taxon>Poales</taxon>
        <taxon>Poaceae</taxon>
        <taxon>PACMAD clade</taxon>
        <taxon>Panicoideae</taxon>
        <taxon>Andropogonodae</taxon>
        <taxon>Paspaleae</taxon>
        <taxon>Paspalinae</taxon>
        <taxon>Paspalum</taxon>
    </lineage>
</organism>
<keyword evidence="6" id="KW-0067">ATP-binding</keyword>
<keyword evidence="13" id="KW-1185">Reference proteome</keyword>
<evidence type="ECO:0000256" key="7">
    <source>
        <dbReference type="ARBA" id="ARBA00022989"/>
    </source>
</evidence>
<dbReference type="GO" id="GO:0140359">
    <property type="term" value="F:ABC-type transporter activity"/>
    <property type="evidence" value="ECO:0007669"/>
    <property type="project" value="InterPro"/>
</dbReference>
<feature type="transmembrane region" description="Helical" evidence="10">
    <location>
        <begin position="645"/>
        <end position="664"/>
    </location>
</feature>
<feature type="transmembrane region" description="Helical" evidence="10">
    <location>
        <begin position="424"/>
        <end position="441"/>
    </location>
</feature>
<dbReference type="GO" id="GO:0016020">
    <property type="term" value="C:membrane"/>
    <property type="evidence" value="ECO:0007669"/>
    <property type="project" value="UniProtKB-SubCell"/>
</dbReference>
<evidence type="ECO:0000313" key="12">
    <source>
        <dbReference type="EMBL" id="WVZ79450.1"/>
    </source>
</evidence>
<keyword evidence="4 10" id="KW-0812">Transmembrane</keyword>
<comment type="similarity">
    <text evidence="2">Belongs to the ABC transporter superfamily. ABCG family. Eye pigment precursor importer (TC 3.A.1.204) subfamily.</text>
</comment>
<evidence type="ECO:0000256" key="3">
    <source>
        <dbReference type="ARBA" id="ARBA00022448"/>
    </source>
</evidence>
<dbReference type="PANTHER" id="PTHR48041:SF135">
    <property type="entry name" value="ABC TRANSPORTER G FAMILY MEMBER 26"/>
    <property type="match status" value="1"/>
</dbReference>
<evidence type="ECO:0000256" key="6">
    <source>
        <dbReference type="ARBA" id="ARBA00022840"/>
    </source>
</evidence>
<dbReference type="Proteomes" id="UP001341281">
    <property type="component" value="Chromosome 06"/>
</dbReference>
<dbReference type="AlphaFoldDB" id="A0AAQ3WZK5"/>
<keyword evidence="3" id="KW-0813">Transport</keyword>